<name>Q0W298_METAR</name>
<protein>
    <submittedName>
        <fullName evidence="1">Uncharacterized protein</fullName>
    </submittedName>
</protein>
<dbReference type="Proteomes" id="UP000000663">
    <property type="component" value="Chromosome"/>
</dbReference>
<evidence type="ECO:0000313" key="1">
    <source>
        <dbReference type="EMBL" id="CAJ37495.1"/>
    </source>
</evidence>
<proteinExistence type="predicted"/>
<dbReference type="AlphaFoldDB" id="Q0W298"/>
<dbReference type="STRING" id="351160.RCIA176"/>
<dbReference type="KEGG" id="rci:RCIA176"/>
<dbReference type="EMBL" id="AM114193">
    <property type="protein sequence ID" value="CAJ37495.1"/>
    <property type="molecule type" value="Genomic_DNA"/>
</dbReference>
<gene>
    <name evidence="1" type="ORF">RCIA176</name>
</gene>
<reference evidence="1 2" key="1">
    <citation type="journal article" date="2006" name="Science">
        <title>Genome of rice cluster I archaea -- the key methane producers in the rice rhizosphere.</title>
        <authorList>
            <person name="Erkel C."/>
            <person name="Kube M."/>
            <person name="Reinhardt R."/>
            <person name="Liesack W."/>
        </authorList>
    </citation>
    <scope>NUCLEOTIDE SEQUENCE [LARGE SCALE GENOMIC DNA]</scope>
    <source>
        <strain evidence="2">DSM 22066 / NBRC 105507 / MRE50</strain>
    </source>
</reference>
<keyword evidence="2" id="KW-1185">Reference proteome</keyword>
<accession>Q0W298</accession>
<sequence length="82" mass="9576">MLLSSNLWIRQRNLWNQPESVASVRISTAQRSCTFTSTQRQQDTSILVMMVAQRRVCLAVSRCTGNWKIHYDNQGRDRFICL</sequence>
<evidence type="ECO:0000313" key="2">
    <source>
        <dbReference type="Proteomes" id="UP000000663"/>
    </source>
</evidence>
<organism evidence="1 2">
    <name type="scientific">Methanocella arvoryzae (strain DSM 22066 / NBRC 105507 / MRE50)</name>
    <dbReference type="NCBI Taxonomy" id="351160"/>
    <lineage>
        <taxon>Archaea</taxon>
        <taxon>Methanobacteriati</taxon>
        <taxon>Methanobacteriota</taxon>
        <taxon>Stenosarchaea group</taxon>
        <taxon>Methanomicrobia</taxon>
        <taxon>Methanocellales</taxon>
        <taxon>Methanocellaceae</taxon>
        <taxon>Methanocella</taxon>
    </lineage>
</organism>